<accession>A0A8B7Y112</accession>
<dbReference type="Pfam" id="PF16134">
    <property type="entry name" value="THOC2_N"/>
    <property type="match status" value="2"/>
</dbReference>
<feature type="compositionally biased region" description="Low complexity" evidence="7">
    <location>
        <begin position="1186"/>
        <end position="1203"/>
    </location>
</feature>
<dbReference type="InterPro" id="IPR021418">
    <property type="entry name" value="THO_THOC2_C"/>
</dbReference>
<dbReference type="Pfam" id="PF11732">
    <property type="entry name" value="Thoc2"/>
    <property type="match status" value="1"/>
</dbReference>
<proteinExistence type="inferred from homology"/>
<dbReference type="Pfam" id="PF11262">
    <property type="entry name" value="Tho2"/>
    <property type="match status" value="1"/>
</dbReference>
<evidence type="ECO:0000313" key="12">
    <source>
        <dbReference type="RefSeq" id="XP_022086854.1"/>
    </source>
</evidence>
<dbReference type="PANTHER" id="PTHR21597:SF0">
    <property type="entry name" value="THO COMPLEX SUBUNIT 2"/>
    <property type="match status" value="1"/>
</dbReference>
<dbReference type="InterPro" id="IPR040007">
    <property type="entry name" value="Tho2"/>
</dbReference>
<evidence type="ECO:0000256" key="7">
    <source>
        <dbReference type="SAM" id="MobiDB-lite"/>
    </source>
</evidence>
<evidence type="ECO:0000259" key="9">
    <source>
        <dbReference type="Pfam" id="PF11732"/>
    </source>
</evidence>
<feature type="coiled-coil region" evidence="6">
    <location>
        <begin position="836"/>
        <end position="892"/>
    </location>
</feature>
<feature type="domain" description="THO complex subunit 2 N-terminal" evidence="10">
    <location>
        <begin position="362"/>
        <end position="493"/>
    </location>
</feature>
<evidence type="ECO:0000313" key="11">
    <source>
        <dbReference type="Proteomes" id="UP000694845"/>
    </source>
</evidence>
<feature type="compositionally biased region" description="Basic and acidic residues" evidence="7">
    <location>
        <begin position="1242"/>
        <end position="1305"/>
    </location>
</feature>
<organism evidence="11 12">
    <name type="scientific">Acanthaster planci</name>
    <name type="common">Crown-of-thorns starfish</name>
    <dbReference type="NCBI Taxonomy" id="133434"/>
    <lineage>
        <taxon>Eukaryota</taxon>
        <taxon>Metazoa</taxon>
        <taxon>Echinodermata</taxon>
        <taxon>Eleutherozoa</taxon>
        <taxon>Asterozoa</taxon>
        <taxon>Asteroidea</taxon>
        <taxon>Valvatacea</taxon>
        <taxon>Valvatida</taxon>
        <taxon>Acanthasteridae</taxon>
        <taxon>Acanthaster</taxon>
    </lineage>
</organism>
<dbReference type="OMA" id="QERWTCI"/>
<evidence type="ECO:0000256" key="3">
    <source>
        <dbReference type="ARBA" id="ARBA00019596"/>
    </source>
</evidence>
<comment type="similarity">
    <text evidence="2">Belongs to the THOC2 family.</text>
</comment>
<dbReference type="KEGG" id="aplc:110977227"/>
<feature type="compositionally biased region" description="Low complexity" evidence="7">
    <location>
        <begin position="1334"/>
        <end position="1355"/>
    </location>
</feature>
<comment type="subunit">
    <text evidence="5">Component of the THO subcomplex, which is composed of THOC1, THOC2, THOC3, THOC5, THOC6 and THOC7. The THO subcomplex interacts with DDX39B to form the THO-DDX39B complex which multimerizes into a 28-subunit tetrameric assembly. Component of the transcription/export (TREX) complex at least composed of ALYREF/THOC4, DDX39B, SARNP/CIP29, CHTOP and the THO subcomplex; in the complex interacts with THOC1, THOC3, THOC5, THOC7 and DDX39B. TREX seems to have a dynamic structure involving ATP-dependent remodeling. Interacts with POLDIP3 and ZC3H11A.</text>
</comment>
<reference evidence="12" key="1">
    <citation type="submission" date="2025-08" db="UniProtKB">
        <authorList>
            <consortium name="RefSeq"/>
        </authorList>
    </citation>
    <scope>IDENTIFICATION</scope>
</reference>
<evidence type="ECO:0000256" key="1">
    <source>
        <dbReference type="ARBA" id="ARBA00004123"/>
    </source>
</evidence>
<dbReference type="GO" id="GO:0000445">
    <property type="term" value="C:THO complex part of transcription export complex"/>
    <property type="evidence" value="ECO:0007669"/>
    <property type="project" value="TreeGrafter"/>
</dbReference>
<protein>
    <recommendedName>
        <fullName evidence="3">THO complex subunit 2</fullName>
    </recommendedName>
</protein>
<feature type="compositionally biased region" description="Polar residues" evidence="7">
    <location>
        <begin position="1371"/>
        <end position="1380"/>
    </location>
</feature>
<feature type="domain" description="THO complex subunitTHOC2 C-terminal" evidence="8">
    <location>
        <begin position="806"/>
        <end position="1106"/>
    </location>
</feature>
<evidence type="ECO:0000256" key="2">
    <source>
        <dbReference type="ARBA" id="ARBA00007857"/>
    </source>
</evidence>
<dbReference type="Proteomes" id="UP000694845">
    <property type="component" value="Unplaced"/>
</dbReference>
<dbReference type="GO" id="GO:0006397">
    <property type="term" value="P:mRNA processing"/>
    <property type="evidence" value="ECO:0007669"/>
    <property type="project" value="InterPro"/>
</dbReference>
<dbReference type="RefSeq" id="XP_022086854.1">
    <property type="nucleotide sequence ID" value="XM_022231162.1"/>
</dbReference>
<sequence>MHAGVSSLLADIFSIVDIETTSQECKPETETGAKSERENFVELLRKCVSFVTGPVLKERMEYETLGEIKVITKDAFKQKYVRLKTKLFYKQQKFNLLREESEGYSKLGAELAQVTSSQSNHEQLLESIKSLIGCFDLDPNRVLDIIMEAFECTPHMDQLFVPLLQNYMCEPLTICHMLGFKFHFYKEENITTPESLHRLAALLLQHELVDLDNLYPHLMPADTDIIQGYKKSITEARQFARKMTIVLLSDREKEEEEAEKEKKENKDDKPPDNQKLGLIEALLRIGDWSHAQKLIDRLPQYCAVAKRPVANALCDLVGALIDPLYKQFGMPKGAKSIVLSPPAGCKSVAVPARILDLCPAFRMCNYLGPYAGAQPALLWKLVRLGKTLMSKRAAASESERDQWEEVYRQLLSLIEGTLLPSMSTLDNNACLSEEMWSLLKLMPYNIRYCLYGRWKNSTYAIHPPLIRIKAVTTDRAKYIMKRLTKDNVKPLGRQIGKLSHVNPGILFEYVLSTIQRYDNFIGPVVDSLKYLTSLSYDVLAYCVIEALANPEKERMKHDDTNLSLWIQSLASFCGTMFRKYNIELTGLLQYVTNQLKAGKSYDLLILREIIVKMAGIEITEEMTPDQLDALAGGELLRAEGGYFSQVRNTKKSSQRLKDALLTDHLAVALCMLMSQERFNVVFKGGSDGHVKLLGQLHDQCQDTLVQLGNFLANQLGTEDYAKHLPALSTMVTEYHLTPECAFFLYRPMCMHAINSKFDELRKQERSANNSQKLSSLQKMQCYVTAVHTVLASLVESVRALHIPKVWDDISPQFYCTFWTLSMYDLYVPSISYDKEVNKIRAQVNSLEDNKDMVSTKRKKERERHNMIMDKLRDEEKKQAEHCSRVLARLKSECENWFTARSTKNETITQFLQLCIFPRCCFTASDALYCARFVLTVHQLKTQNFSTLLCYDRVFQDITYTLASCTENEASRYGRFLCEMLKTVQRWHSDKVIYEKECGNYPGFVTVLRASGTESSNKADQLDYENFRHVCHKWQYKLTKAVVSCLESKDYTQIRNTLILLTKILTFFPLVLNLSAVLEKRVDKIRLEEKDKRPDLFALAMGYSGLLKARKPHMIAEDQFHSKDTKAQPTSAATSKKASAQPSATPTASPATSADRADSSAATGKESSVASQEKPSGTRPSSNHPTAPVKKSSNSASSSPVVVKAEPRSEERKEEKVTKEAKVHGEDKGQKEDKGKNHKDKVRRKEEKTLRSEKSSSEEVKKESRKSGSKELEKTPKSSEEGKHRDYEKDRQEKRVPSAEQGQDKTHKSKRTSGVEVDAREDKRSSSERLQRGESIASNSSQASSGAGSRRVSPGREATTEREHKRRKVGHQSPNTSTQTQEKGRDAERDSYDRGERDRESRRDKEKKTGEKKREHSEGERDGGHESKRRKDEESGGRKSSSSPSAREERDRQKTPKTSSSRPTSSGDATVNGERSSGAKKDTPKERERSSSKSRKEGRGEEEKSSKRESRGGEDGRKEDVRKEEARKSKREAKEEEDDRHHSSSRKRRP</sequence>
<keyword evidence="6" id="KW-0175">Coiled coil</keyword>
<feature type="compositionally biased region" description="Low complexity" evidence="7">
    <location>
        <begin position="1455"/>
        <end position="1465"/>
    </location>
</feature>
<feature type="compositionally biased region" description="Basic and acidic residues" evidence="7">
    <location>
        <begin position="1476"/>
        <end position="1526"/>
    </location>
</feature>
<gene>
    <name evidence="12" type="primary">LOC110977227</name>
</gene>
<dbReference type="OrthoDB" id="29024at2759"/>
<evidence type="ECO:0000256" key="5">
    <source>
        <dbReference type="ARBA" id="ARBA00047033"/>
    </source>
</evidence>
<feature type="compositionally biased region" description="Basic and acidic residues" evidence="7">
    <location>
        <begin position="1381"/>
        <end position="1436"/>
    </location>
</feature>
<feature type="compositionally biased region" description="Basic and acidic residues" evidence="7">
    <location>
        <begin position="259"/>
        <end position="272"/>
    </location>
</feature>
<dbReference type="CTD" id="57187"/>
<comment type="subcellular location">
    <subcellularLocation>
        <location evidence="1">Nucleus</location>
    </subcellularLocation>
</comment>
<evidence type="ECO:0000256" key="4">
    <source>
        <dbReference type="ARBA" id="ARBA00023242"/>
    </source>
</evidence>
<feature type="region of interest" description="Disordered" evidence="7">
    <location>
        <begin position="251"/>
        <end position="274"/>
    </location>
</feature>
<feature type="region of interest" description="Disordered" evidence="7">
    <location>
        <begin position="1118"/>
        <end position="1549"/>
    </location>
</feature>
<dbReference type="GO" id="GO:0006406">
    <property type="term" value="P:mRNA export from nucleus"/>
    <property type="evidence" value="ECO:0007669"/>
    <property type="project" value="InterPro"/>
</dbReference>
<dbReference type="GO" id="GO:0003729">
    <property type="term" value="F:mRNA binding"/>
    <property type="evidence" value="ECO:0007669"/>
    <property type="project" value="TreeGrafter"/>
</dbReference>
<evidence type="ECO:0000256" key="6">
    <source>
        <dbReference type="SAM" id="Coils"/>
    </source>
</evidence>
<feature type="compositionally biased region" description="Low complexity" evidence="7">
    <location>
        <begin position="1126"/>
        <end position="1162"/>
    </location>
</feature>
<feature type="domain" description="THO complex subunit 2 N-terminal" evidence="10">
    <location>
        <begin position="7"/>
        <end position="330"/>
    </location>
</feature>
<feature type="domain" description="THO complex subunitTHOC2 N-terminal" evidence="9">
    <location>
        <begin position="495"/>
        <end position="570"/>
    </location>
</feature>
<feature type="compositionally biased region" description="Basic and acidic residues" evidence="7">
    <location>
        <begin position="1316"/>
        <end position="1331"/>
    </location>
</feature>
<name>A0A8B7Y112_ACAPL</name>
<dbReference type="GeneID" id="110977227"/>
<dbReference type="InterPro" id="IPR032302">
    <property type="entry name" value="THOC2_N"/>
</dbReference>
<keyword evidence="4" id="KW-0539">Nucleus</keyword>
<dbReference type="InterPro" id="IPR021726">
    <property type="entry name" value="THO_THOC2_N"/>
</dbReference>
<feature type="compositionally biased region" description="Basic and acidic residues" evidence="7">
    <location>
        <begin position="1204"/>
        <end position="1234"/>
    </location>
</feature>
<evidence type="ECO:0000259" key="8">
    <source>
        <dbReference type="Pfam" id="PF11262"/>
    </source>
</evidence>
<feature type="compositionally biased region" description="Polar residues" evidence="7">
    <location>
        <begin position="1164"/>
        <end position="1184"/>
    </location>
</feature>
<keyword evidence="11" id="KW-1185">Reference proteome</keyword>
<evidence type="ECO:0000259" key="10">
    <source>
        <dbReference type="Pfam" id="PF16134"/>
    </source>
</evidence>
<dbReference type="PANTHER" id="PTHR21597">
    <property type="entry name" value="THO2 PROTEIN"/>
    <property type="match status" value="1"/>
</dbReference>